<dbReference type="PROSITE" id="PS51782">
    <property type="entry name" value="LYSM"/>
    <property type="match status" value="1"/>
</dbReference>
<dbReference type="InterPro" id="IPR036779">
    <property type="entry name" value="LysM_dom_sf"/>
</dbReference>
<keyword evidence="4" id="KW-1185">Reference proteome</keyword>
<proteinExistence type="predicted"/>
<name>A0ABS4S8A0_9BACI</name>
<reference evidence="3 4" key="1">
    <citation type="submission" date="2021-03" db="EMBL/GenBank/DDBJ databases">
        <title>Genomic Encyclopedia of Type Strains, Phase IV (KMG-IV): sequencing the most valuable type-strain genomes for metagenomic binning, comparative biology and taxonomic classification.</title>
        <authorList>
            <person name="Goeker M."/>
        </authorList>
    </citation>
    <scope>NUCLEOTIDE SEQUENCE [LARGE SCALE GENOMIC DNA]</scope>
    <source>
        <strain evidence="3 4">DSM 25790</strain>
    </source>
</reference>
<evidence type="ECO:0000256" key="1">
    <source>
        <dbReference type="SAM" id="MobiDB-lite"/>
    </source>
</evidence>
<dbReference type="SUPFAM" id="SSF54106">
    <property type="entry name" value="LysM domain"/>
    <property type="match status" value="1"/>
</dbReference>
<organism evidence="3 4">
    <name type="scientific">Virgibacillus alimentarius</name>
    <dbReference type="NCBI Taxonomy" id="698769"/>
    <lineage>
        <taxon>Bacteria</taxon>
        <taxon>Bacillati</taxon>
        <taxon>Bacillota</taxon>
        <taxon>Bacilli</taxon>
        <taxon>Bacillales</taxon>
        <taxon>Bacillaceae</taxon>
        <taxon>Virgibacillus</taxon>
    </lineage>
</organism>
<feature type="compositionally biased region" description="Basic and acidic residues" evidence="1">
    <location>
        <begin position="86"/>
        <end position="112"/>
    </location>
</feature>
<feature type="region of interest" description="Disordered" evidence="1">
    <location>
        <begin position="287"/>
        <end position="320"/>
    </location>
</feature>
<evidence type="ECO:0000259" key="2">
    <source>
        <dbReference type="PROSITE" id="PS51782"/>
    </source>
</evidence>
<dbReference type="CDD" id="cd00118">
    <property type="entry name" value="LysM"/>
    <property type="match status" value="1"/>
</dbReference>
<dbReference type="InterPro" id="IPR018392">
    <property type="entry name" value="LysM"/>
</dbReference>
<dbReference type="InterPro" id="IPR014248">
    <property type="entry name" value="Spore_coat_assembly_SafA"/>
</dbReference>
<comment type="caution">
    <text evidence="3">The sequence shown here is derived from an EMBL/GenBank/DDBJ whole genome shotgun (WGS) entry which is preliminary data.</text>
</comment>
<dbReference type="SMART" id="SM00257">
    <property type="entry name" value="LysM"/>
    <property type="match status" value="1"/>
</dbReference>
<feature type="compositionally biased region" description="Basic and acidic residues" evidence="1">
    <location>
        <begin position="54"/>
        <end position="77"/>
    </location>
</feature>
<dbReference type="Gene3D" id="3.10.350.10">
    <property type="entry name" value="LysM domain"/>
    <property type="match status" value="1"/>
</dbReference>
<gene>
    <name evidence="3" type="ORF">J2Z81_000560</name>
</gene>
<dbReference type="RefSeq" id="WP_226370664.1">
    <property type="nucleotide sequence ID" value="NZ_JAGIKX010000002.1"/>
</dbReference>
<dbReference type="Proteomes" id="UP001519294">
    <property type="component" value="Unassembled WGS sequence"/>
</dbReference>
<dbReference type="EMBL" id="JAGIKX010000002">
    <property type="protein sequence ID" value="MBP2256627.1"/>
    <property type="molecule type" value="Genomic_DNA"/>
</dbReference>
<feature type="domain" description="LysM" evidence="2">
    <location>
        <begin position="2"/>
        <end position="47"/>
    </location>
</feature>
<protein>
    <submittedName>
        <fullName evidence="3">Morphogenetic protein associated with SpoVID</fullName>
    </submittedName>
</protein>
<dbReference type="Pfam" id="PF01476">
    <property type="entry name" value="LysM"/>
    <property type="match status" value="1"/>
</dbReference>
<sequence>MKIHIVQKGDTLWEIAKKYNVDFEEMKQINSQLSSPDMIMPGMKVKIPSSTKVVKKESKVPKEKQKSHLEHPYKDISPKPLPTIAEDDHKKPKEVKVEKPKMDLSKKPEMPKMEMPQMPMPELQEHELQTTPNNYPEVQQEPQFPKGEMPLQDQQMMFQPIPVQIIPVCCCHMKNPCHAGAYHAHFSENMGGGPPHPYHHMPMQQVMHSADKGNFEYYDCPSPSIEMGVKPGYPKYENHYDCMDHQYHPLNFPIHTNPVEVQHGYPFRPVSHASYFEPDYLHEPQSWYDSDHPNHMYPTPPEFPGSGLNPQRDKDNSKGE</sequence>
<feature type="region of interest" description="Disordered" evidence="1">
    <location>
        <begin position="49"/>
        <end position="112"/>
    </location>
</feature>
<evidence type="ECO:0000313" key="3">
    <source>
        <dbReference type="EMBL" id="MBP2256627.1"/>
    </source>
</evidence>
<dbReference type="NCBIfam" id="TIGR02899">
    <property type="entry name" value="spore_safA"/>
    <property type="match status" value="1"/>
</dbReference>
<evidence type="ECO:0000313" key="4">
    <source>
        <dbReference type="Proteomes" id="UP001519294"/>
    </source>
</evidence>
<feature type="compositionally biased region" description="Basic and acidic residues" evidence="1">
    <location>
        <begin position="311"/>
        <end position="320"/>
    </location>
</feature>
<accession>A0ABS4S8A0</accession>